<evidence type="ECO:0000313" key="2">
    <source>
        <dbReference type="Proteomes" id="UP001181693"/>
    </source>
</evidence>
<dbReference type="EMBL" id="DYDO01000001">
    <property type="protein sequence ID" value="DBA32433.1"/>
    <property type="molecule type" value="Genomic_DNA"/>
</dbReference>
<proteinExistence type="predicted"/>
<accession>A0AAV3B2Z8</accession>
<reference evidence="1" key="1">
    <citation type="thesis" date="2020" institute="ProQuest LLC" country="789 East Eisenhower Parkway, Ann Arbor, MI, USA">
        <title>Comparative Genomics and Chromosome Evolution.</title>
        <authorList>
            <person name="Mudd A.B."/>
        </authorList>
    </citation>
    <scope>NUCLEOTIDE SEQUENCE</scope>
    <source>
        <strain evidence="1">1538</strain>
        <tissue evidence="1">Blood</tissue>
    </source>
</reference>
<protein>
    <submittedName>
        <fullName evidence="1">Uncharacterized protein</fullName>
    </submittedName>
</protein>
<gene>
    <name evidence="1" type="ORF">GDO54_000227</name>
</gene>
<sequence length="93" mass="10722">MPHSAFRAATSPAVKPTHSIHRRQELDLPMYPTDQRLLVFKNSSPPIIKRKSYSESNSIRFLASFFFCIFIKKKALTCQCKIFCQAQSNRINS</sequence>
<organism evidence="1 2">
    <name type="scientific">Pyxicephalus adspersus</name>
    <name type="common">African bullfrog</name>
    <dbReference type="NCBI Taxonomy" id="30357"/>
    <lineage>
        <taxon>Eukaryota</taxon>
        <taxon>Metazoa</taxon>
        <taxon>Chordata</taxon>
        <taxon>Craniata</taxon>
        <taxon>Vertebrata</taxon>
        <taxon>Euteleostomi</taxon>
        <taxon>Amphibia</taxon>
        <taxon>Batrachia</taxon>
        <taxon>Anura</taxon>
        <taxon>Neobatrachia</taxon>
        <taxon>Ranoidea</taxon>
        <taxon>Pyxicephalidae</taxon>
        <taxon>Pyxicephalinae</taxon>
        <taxon>Pyxicephalus</taxon>
    </lineage>
</organism>
<evidence type="ECO:0000313" key="1">
    <source>
        <dbReference type="EMBL" id="DBA32433.1"/>
    </source>
</evidence>
<name>A0AAV3B2Z8_PYXAD</name>
<dbReference type="Proteomes" id="UP001181693">
    <property type="component" value="Unassembled WGS sequence"/>
</dbReference>
<dbReference type="AlphaFoldDB" id="A0AAV3B2Z8"/>
<keyword evidence="2" id="KW-1185">Reference proteome</keyword>
<comment type="caution">
    <text evidence="1">The sequence shown here is derived from an EMBL/GenBank/DDBJ whole genome shotgun (WGS) entry which is preliminary data.</text>
</comment>